<evidence type="ECO:0000256" key="3">
    <source>
        <dbReference type="ARBA" id="ARBA00022448"/>
    </source>
</evidence>
<dbReference type="EMBL" id="CP118733">
    <property type="protein sequence ID" value="WNY46579.1"/>
    <property type="molecule type" value="Genomic_DNA"/>
</dbReference>
<feature type="transmembrane region" description="Helical" evidence="17">
    <location>
        <begin position="280"/>
        <end position="301"/>
    </location>
</feature>
<evidence type="ECO:0000256" key="8">
    <source>
        <dbReference type="ARBA" id="ARBA00022741"/>
    </source>
</evidence>
<dbReference type="CDD" id="cd01879">
    <property type="entry name" value="FeoB"/>
    <property type="match status" value="1"/>
</dbReference>
<evidence type="ECO:0000256" key="4">
    <source>
        <dbReference type="ARBA" id="ARBA00022475"/>
    </source>
</evidence>
<feature type="binding site" evidence="15">
    <location>
        <begin position="34"/>
        <end position="38"/>
    </location>
    <ligand>
        <name>GTP</name>
        <dbReference type="ChEBI" id="CHEBI:37565"/>
        <label>1</label>
    </ligand>
</feature>
<keyword evidence="12 15" id="KW-0342">GTP-binding</keyword>
<keyword evidence="16" id="KW-0479">Metal-binding</keyword>
<dbReference type="FunFam" id="3.40.50.300:FF:000426">
    <property type="entry name" value="Ferrous iron transport protein B"/>
    <property type="match status" value="1"/>
</dbReference>
<evidence type="ECO:0000256" key="9">
    <source>
        <dbReference type="ARBA" id="ARBA00022989"/>
    </source>
</evidence>
<dbReference type="PRINTS" id="PR00326">
    <property type="entry name" value="GTP1OBG"/>
</dbReference>
<feature type="binding site" evidence="16">
    <location>
        <position position="20"/>
    </location>
    <ligand>
        <name>Mg(2+)</name>
        <dbReference type="ChEBI" id="CHEBI:18420"/>
        <label>2</label>
    </ligand>
</feature>
<keyword evidence="8 15" id="KW-0547">Nucleotide-binding</keyword>
<feature type="binding site" evidence="15">
    <location>
        <begin position="114"/>
        <end position="117"/>
    </location>
    <ligand>
        <name>GTP</name>
        <dbReference type="ChEBI" id="CHEBI:37565"/>
        <label>1</label>
    </ligand>
</feature>
<keyword evidence="3 17" id="KW-0813">Transport</keyword>
<keyword evidence="16" id="KW-0460">Magnesium</keyword>
<proteinExistence type="inferred from homology"/>
<dbReference type="GO" id="GO:0005886">
    <property type="term" value="C:plasma membrane"/>
    <property type="evidence" value="ECO:0007669"/>
    <property type="project" value="UniProtKB-SubCell"/>
</dbReference>
<evidence type="ECO:0000256" key="16">
    <source>
        <dbReference type="PIRSR" id="PIRSR603373-2"/>
    </source>
</evidence>
<keyword evidence="20" id="KW-1185">Reference proteome</keyword>
<dbReference type="InterPro" id="IPR011642">
    <property type="entry name" value="Gate_dom"/>
</dbReference>
<evidence type="ECO:0000259" key="18">
    <source>
        <dbReference type="PROSITE" id="PS51711"/>
    </source>
</evidence>
<keyword evidence="7 17" id="KW-0812">Transmembrane</keyword>
<dbReference type="InterPro" id="IPR011640">
    <property type="entry name" value="Fe2_transport_prot_B_C"/>
</dbReference>
<feature type="transmembrane region" description="Helical" evidence="17">
    <location>
        <begin position="677"/>
        <end position="694"/>
    </location>
</feature>
<dbReference type="InterPro" id="IPR050860">
    <property type="entry name" value="FeoB_GTPase"/>
</dbReference>
<feature type="transmembrane region" description="Helical" evidence="17">
    <location>
        <begin position="569"/>
        <end position="589"/>
    </location>
</feature>
<dbReference type="Pfam" id="PF02421">
    <property type="entry name" value="FeoB_N"/>
    <property type="match status" value="1"/>
</dbReference>
<sequence length="720" mass="79828">MKKEIALIGNPNSGKTSLFNQLTGSNQRVGNWPGVTVEKKSGWLKQDKEILLQDLPGIYSLSPYSPDETVARHYLLQDQPDMILNVLDATNLERNLYLTLQLVELGLPMVIALNMNDQLVAAGKSIQIDHLSHLLGHPVVAISALKKTGLTQLVKALRQPLSAQSSLFFPEYDPQLEAAVVQVQEVLPDSLSERHKRFYALRCLEGDALVMDQLDLPEEAVTIIQEIASILEKIYQDEIDAILINQRYQAIERMATAVQSQGETIVALSDRIDRVVTNRWLGLPIFALVMWLVYFFSIQTIGTMGTDWVNDILFGELVPNWVQAGLTTWGIEEWLQALVLDGIVAGCGAILGFVPQIFVLFFCLGLLEDIGYMSRVAFVMDRLFRRFGLSGKSFIPMLISTGCGVPGVMASRTIENEADRKITIMTATFMPCSAKLPIISLVAGAFFPNNPWIAPSAYFLGMGAIILSGIGLKKTKQLSGQASPFIMELPNYHLPVLLNTVRYASSKAWSFIKRAGSIIFVTNLFIWFTSSYNWSLESVETEASILASLGNLLAPLFSPLGFGNWRASIAALTGLLAKETVISTFGVLYRLGETSESNPDLWTNLQADYTALSAYSFLVFNLLCAPCFAAIGAIHREMGQAKWTWIAISYQTGLAYLISFVIFQFGQVLLYQEPLRLSSYLALAILALLLFFLFRRPQEQIPHLTVHSMPKGDASCRHSS</sequence>
<keyword evidence="10 17" id="KW-0408">Iron</keyword>
<feature type="binding site" evidence="15">
    <location>
        <begin position="54"/>
        <end position="57"/>
    </location>
    <ligand>
        <name>GTP</name>
        <dbReference type="ChEBI" id="CHEBI:37565"/>
        <label>1</label>
    </ligand>
</feature>
<evidence type="ECO:0000256" key="11">
    <source>
        <dbReference type="ARBA" id="ARBA00023065"/>
    </source>
</evidence>
<dbReference type="GO" id="GO:0046872">
    <property type="term" value="F:metal ion binding"/>
    <property type="evidence" value="ECO:0007669"/>
    <property type="project" value="UniProtKB-KW"/>
</dbReference>
<evidence type="ECO:0000256" key="14">
    <source>
        <dbReference type="NCBIfam" id="TIGR00437"/>
    </source>
</evidence>
<keyword evidence="4" id="KW-1003">Cell membrane</keyword>
<feature type="domain" description="FeoB-type G" evidence="18">
    <location>
        <begin position="2"/>
        <end position="163"/>
    </location>
</feature>
<dbReference type="Proteomes" id="UP001304088">
    <property type="component" value="Chromosome"/>
</dbReference>
<feature type="binding site" evidence="16">
    <location>
        <position position="23"/>
    </location>
    <ligand>
        <name>Mg(2+)</name>
        <dbReference type="ChEBI" id="CHEBI:18420"/>
        <label>2</label>
    </ligand>
</feature>
<accession>A0AA96ZZR4</accession>
<keyword evidence="11" id="KW-0406">Ion transport</keyword>
<evidence type="ECO:0000256" key="6">
    <source>
        <dbReference type="ARBA" id="ARBA00022519"/>
    </source>
</evidence>
<evidence type="ECO:0000256" key="1">
    <source>
        <dbReference type="ARBA" id="ARBA00003926"/>
    </source>
</evidence>
<feature type="transmembrane region" description="Helical" evidence="17">
    <location>
        <begin position="452"/>
        <end position="472"/>
    </location>
</feature>
<dbReference type="GO" id="GO:0005525">
    <property type="term" value="F:GTP binding"/>
    <property type="evidence" value="ECO:0007669"/>
    <property type="project" value="UniProtKB-KW"/>
</dbReference>
<comment type="function">
    <text evidence="1 17">Probable transporter of a GTP-driven Fe(2+) uptake system.</text>
</comment>
<comment type="similarity">
    <text evidence="17">Belongs to the TRAFAC class TrmE-Era-EngA-EngB-Septin-like GTPase superfamily. FeoB GTPase (TC 9.A.8) family.</text>
</comment>
<feature type="transmembrane region" description="Helical" evidence="17">
    <location>
        <begin position="511"/>
        <end position="528"/>
    </location>
</feature>
<feature type="transmembrane region" description="Helical" evidence="17">
    <location>
        <begin position="343"/>
        <end position="367"/>
    </location>
</feature>
<keyword evidence="6" id="KW-0997">Cell inner membrane</keyword>
<evidence type="ECO:0000256" key="15">
    <source>
        <dbReference type="PIRSR" id="PIRSR603373-1"/>
    </source>
</evidence>
<evidence type="ECO:0000256" key="17">
    <source>
        <dbReference type="RuleBase" id="RU362098"/>
    </source>
</evidence>
<dbReference type="Pfam" id="PF07664">
    <property type="entry name" value="FeoB_C"/>
    <property type="match status" value="1"/>
</dbReference>
<evidence type="ECO:0000256" key="12">
    <source>
        <dbReference type="ARBA" id="ARBA00023134"/>
    </source>
</evidence>
<dbReference type="Pfam" id="PF07670">
    <property type="entry name" value="Gate"/>
    <property type="match status" value="2"/>
</dbReference>
<dbReference type="PROSITE" id="PS51711">
    <property type="entry name" value="G_FEOB"/>
    <property type="match status" value="1"/>
</dbReference>
<gene>
    <name evidence="19" type="primary">feoB</name>
    <name evidence="19" type="ORF">PXH68_06705</name>
</gene>
<feature type="transmembrane region" description="Helical" evidence="17">
    <location>
        <begin position="643"/>
        <end position="665"/>
    </location>
</feature>
<dbReference type="SUPFAM" id="SSF52540">
    <property type="entry name" value="P-loop containing nucleoside triphosphate hydrolases"/>
    <property type="match status" value="1"/>
</dbReference>
<feature type="binding site" evidence="16">
    <location>
        <position position="24"/>
    </location>
    <ligand>
        <name>Mg(2+)</name>
        <dbReference type="ChEBI" id="CHEBI:18420"/>
        <label>2</label>
    </ligand>
</feature>
<evidence type="ECO:0000256" key="5">
    <source>
        <dbReference type="ARBA" id="ARBA00022496"/>
    </source>
</evidence>
<feature type="transmembrane region" description="Helical" evidence="17">
    <location>
        <begin position="609"/>
        <end position="631"/>
    </location>
</feature>
<keyword evidence="13 17" id="KW-0472">Membrane</keyword>
<evidence type="ECO:0000256" key="7">
    <source>
        <dbReference type="ARBA" id="ARBA00022692"/>
    </source>
</evidence>
<dbReference type="InterPro" id="IPR041069">
    <property type="entry name" value="FeoB_Cyto"/>
</dbReference>
<evidence type="ECO:0000256" key="10">
    <source>
        <dbReference type="ARBA" id="ARBA00023004"/>
    </source>
</evidence>
<dbReference type="Pfam" id="PF17910">
    <property type="entry name" value="FeoB_Cyto"/>
    <property type="match status" value="1"/>
</dbReference>
<evidence type="ECO:0000256" key="13">
    <source>
        <dbReference type="ARBA" id="ARBA00023136"/>
    </source>
</evidence>
<dbReference type="InterPro" id="IPR027417">
    <property type="entry name" value="P-loop_NTPase"/>
</dbReference>
<dbReference type="Gene3D" id="1.10.287.1770">
    <property type="match status" value="1"/>
</dbReference>
<feature type="binding site" evidence="15">
    <location>
        <begin position="9"/>
        <end position="16"/>
    </location>
    <ligand>
        <name>GTP</name>
        <dbReference type="ChEBI" id="CHEBI:37565"/>
        <label>1</label>
    </ligand>
</feature>
<reference evidence="19 20" key="1">
    <citation type="submission" date="2023-02" db="EMBL/GenBank/DDBJ databases">
        <title>Streptococcus sp. Genome Sequencing and Assembly.</title>
        <authorList>
            <person name="Shore S.M."/>
            <person name="Nicholson T.L."/>
        </authorList>
    </citation>
    <scope>NUCLEOTIDE SEQUENCE [LARGE SCALE GENOMIC DNA]</scope>
    <source>
        <strain evidence="19 20">29896</strain>
    </source>
</reference>
<protein>
    <recommendedName>
        <fullName evidence="14 17">Ferrous iron transport protein B</fullName>
    </recommendedName>
</protein>
<name>A0AA96ZZR4_9STRE</name>
<dbReference type="KEGG" id="ssuv:PXH68_06705"/>
<dbReference type="InterPro" id="IPR006073">
    <property type="entry name" value="GTP-bd"/>
</dbReference>
<evidence type="ECO:0000256" key="2">
    <source>
        <dbReference type="ARBA" id="ARBA00004429"/>
    </source>
</evidence>
<dbReference type="GO" id="GO:0015093">
    <property type="term" value="F:ferrous iron transmembrane transporter activity"/>
    <property type="evidence" value="ECO:0007669"/>
    <property type="project" value="UniProtKB-UniRule"/>
</dbReference>
<dbReference type="InterPro" id="IPR030389">
    <property type="entry name" value="G_FEOB_dom"/>
</dbReference>
<dbReference type="NCBIfam" id="TIGR00437">
    <property type="entry name" value="feoB"/>
    <property type="match status" value="1"/>
</dbReference>
<evidence type="ECO:0000313" key="20">
    <source>
        <dbReference type="Proteomes" id="UP001304088"/>
    </source>
</evidence>
<comment type="subcellular location">
    <subcellularLocation>
        <location evidence="2">Cell inner membrane</location>
        <topology evidence="2">Multi-pass membrane protein</topology>
    </subcellularLocation>
    <subcellularLocation>
        <location evidence="17">Cell membrane</location>
        <topology evidence="17">Multi-pass membrane protein</topology>
    </subcellularLocation>
</comment>
<feature type="transmembrane region" description="Helical" evidence="17">
    <location>
        <begin position="543"/>
        <end position="562"/>
    </location>
</feature>
<organism evidence="19 20">
    <name type="scientific">Streptococcus suivaginalis</name>
    <dbReference type="NCBI Taxonomy" id="3028082"/>
    <lineage>
        <taxon>Bacteria</taxon>
        <taxon>Bacillati</taxon>
        <taxon>Bacillota</taxon>
        <taxon>Bacilli</taxon>
        <taxon>Lactobacillales</taxon>
        <taxon>Streptococcaceae</taxon>
        <taxon>Streptococcus</taxon>
    </lineage>
</organism>
<keyword evidence="5 17" id="KW-0410">Iron transport</keyword>
<dbReference type="AlphaFoldDB" id="A0AA96ZZR4"/>
<keyword evidence="9 17" id="KW-1133">Transmembrane helix</keyword>
<dbReference type="PANTHER" id="PTHR43185">
    <property type="entry name" value="FERROUS IRON TRANSPORT PROTEIN B"/>
    <property type="match status" value="1"/>
</dbReference>
<dbReference type="PANTHER" id="PTHR43185:SF1">
    <property type="entry name" value="FE(2+) TRANSPORTER FEOB"/>
    <property type="match status" value="1"/>
</dbReference>
<evidence type="ECO:0000313" key="19">
    <source>
        <dbReference type="EMBL" id="WNY46579.1"/>
    </source>
</evidence>
<dbReference type="InterPro" id="IPR003373">
    <property type="entry name" value="Fe2_transport_prot-B"/>
</dbReference>
<dbReference type="RefSeq" id="WP_248027688.1">
    <property type="nucleotide sequence ID" value="NZ_CP118733.1"/>
</dbReference>
<dbReference type="Gene3D" id="3.40.50.300">
    <property type="entry name" value="P-loop containing nucleotide triphosphate hydrolases"/>
    <property type="match status" value="1"/>
</dbReference>